<sequence>MSSTLQLFLVSLITSIDNALLAGILLPTGFMPQERRNALIQTGILLSLWQIAMVSSIDYLLQAVVFRFLAILLLSWMSIQTLSRISARRPWYSIPTTLKIFSFTAIGNLDNILWLGMMTKGNRIGLLFTTAITLPIFFLVAYFLSQQAEKQQWILPLGAGMMAWAAAALCMETPVIHAWILSLDDAPQTTLQSLMTAAILSIGLGLRFFFQKRQNAP</sequence>
<protein>
    <submittedName>
        <fullName evidence="2">Uncharacterized protein</fullName>
    </submittedName>
</protein>
<dbReference type="OrthoDB" id="2374751at2"/>
<keyword evidence="1" id="KW-0812">Transmembrane</keyword>
<proteinExistence type="predicted"/>
<gene>
    <name evidence="2" type="ORF">SAMN05443507_12421</name>
</gene>
<evidence type="ECO:0000313" key="2">
    <source>
        <dbReference type="EMBL" id="SHK84361.1"/>
    </source>
</evidence>
<organism evidence="2 3">
    <name type="scientific">Alicyclobacillus tolerans</name>
    <dbReference type="NCBI Taxonomy" id="90970"/>
    <lineage>
        <taxon>Bacteria</taxon>
        <taxon>Bacillati</taxon>
        <taxon>Bacillota</taxon>
        <taxon>Bacilli</taxon>
        <taxon>Bacillales</taxon>
        <taxon>Alicyclobacillaceae</taxon>
        <taxon>Alicyclobacillus</taxon>
    </lineage>
</organism>
<feature type="transmembrane region" description="Helical" evidence="1">
    <location>
        <begin position="124"/>
        <end position="145"/>
    </location>
</feature>
<keyword evidence="1" id="KW-1133">Transmembrane helix</keyword>
<reference evidence="3" key="1">
    <citation type="submission" date="2016-11" db="EMBL/GenBank/DDBJ databases">
        <authorList>
            <person name="Varghese N."/>
            <person name="Submissions S."/>
        </authorList>
    </citation>
    <scope>NUCLEOTIDE SEQUENCE [LARGE SCALE GENOMIC DNA]</scope>
    <source>
        <strain evidence="3">USBA-503</strain>
    </source>
</reference>
<feature type="transmembrane region" description="Helical" evidence="1">
    <location>
        <begin position="60"/>
        <end position="79"/>
    </location>
</feature>
<feature type="transmembrane region" description="Helical" evidence="1">
    <location>
        <begin position="100"/>
        <end position="118"/>
    </location>
</feature>
<dbReference type="AlphaFoldDB" id="A0A1M6VSJ3"/>
<feature type="transmembrane region" description="Helical" evidence="1">
    <location>
        <begin position="157"/>
        <end position="180"/>
    </location>
</feature>
<evidence type="ECO:0000313" key="3">
    <source>
        <dbReference type="Proteomes" id="UP000184016"/>
    </source>
</evidence>
<keyword evidence="1" id="KW-0472">Membrane</keyword>
<feature type="transmembrane region" description="Helical" evidence="1">
    <location>
        <begin position="192"/>
        <end position="210"/>
    </location>
</feature>
<evidence type="ECO:0000256" key="1">
    <source>
        <dbReference type="SAM" id="Phobius"/>
    </source>
</evidence>
<dbReference type="RefSeq" id="WP_072874948.1">
    <property type="nucleotide sequence ID" value="NZ_FRAF01000024.1"/>
</dbReference>
<dbReference type="Proteomes" id="UP000184016">
    <property type="component" value="Unassembled WGS sequence"/>
</dbReference>
<keyword evidence="3" id="KW-1185">Reference proteome</keyword>
<name>A0A1M6VSJ3_9BACL</name>
<dbReference type="EMBL" id="FRAF01000024">
    <property type="protein sequence ID" value="SHK84361.1"/>
    <property type="molecule type" value="Genomic_DNA"/>
</dbReference>
<accession>A0A1M6VSJ3</accession>
<feature type="transmembrane region" description="Helical" evidence="1">
    <location>
        <begin position="6"/>
        <end position="26"/>
    </location>
</feature>